<dbReference type="PANTHER" id="PTHR11814">
    <property type="entry name" value="SULFATE TRANSPORTER"/>
    <property type="match status" value="1"/>
</dbReference>
<feature type="transmembrane region" description="Helical" evidence="6">
    <location>
        <begin position="485"/>
        <end position="514"/>
    </location>
</feature>
<evidence type="ECO:0000256" key="4">
    <source>
        <dbReference type="ARBA" id="ARBA00023136"/>
    </source>
</evidence>
<dbReference type="InterPro" id="IPR002645">
    <property type="entry name" value="STAS_dom"/>
</dbReference>
<keyword evidence="9" id="KW-1185">Reference proteome</keyword>
<feature type="transmembrane region" description="Helical" evidence="6">
    <location>
        <begin position="419"/>
        <end position="441"/>
    </location>
</feature>
<dbReference type="GO" id="GO:0055085">
    <property type="term" value="P:transmembrane transport"/>
    <property type="evidence" value="ECO:0007669"/>
    <property type="project" value="InterPro"/>
</dbReference>
<proteinExistence type="predicted"/>
<evidence type="ECO:0000256" key="1">
    <source>
        <dbReference type="ARBA" id="ARBA00004141"/>
    </source>
</evidence>
<dbReference type="SUPFAM" id="SSF52091">
    <property type="entry name" value="SpoIIaa-like"/>
    <property type="match status" value="1"/>
</dbReference>
<dbReference type="EMBL" id="MRZV01000728">
    <property type="protein sequence ID" value="PIK45193.1"/>
    <property type="molecule type" value="Genomic_DNA"/>
</dbReference>
<dbReference type="OrthoDB" id="288203at2759"/>
<feature type="transmembrane region" description="Helical" evidence="6">
    <location>
        <begin position="270"/>
        <end position="291"/>
    </location>
</feature>
<keyword evidence="4 6" id="KW-0472">Membrane</keyword>
<comment type="caution">
    <text evidence="8">The sequence shown here is derived from an EMBL/GenBank/DDBJ whole genome shotgun (WGS) entry which is preliminary data.</text>
</comment>
<evidence type="ECO:0000256" key="5">
    <source>
        <dbReference type="SAM" id="MobiDB-lite"/>
    </source>
</evidence>
<dbReference type="STRING" id="307972.A0A2G8KB47"/>
<feature type="domain" description="STAS" evidence="7">
    <location>
        <begin position="537"/>
        <end position="719"/>
    </location>
</feature>
<organism evidence="8 9">
    <name type="scientific">Stichopus japonicus</name>
    <name type="common">Sea cucumber</name>
    <dbReference type="NCBI Taxonomy" id="307972"/>
    <lineage>
        <taxon>Eukaryota</taxon>
        <taxon>Metazoa</taxon>
        <taxon>Echinodermata</taxon>
        <taxon>Eleutherozoa</taxon>
        <taxon>Echinozoa</taxon>
        <taxon>Holothuroidea</taxon>
        <taxon>Aspidochirotacea</taxon>
        <taxon>Aspidochirotida</taxon>
        <taxon>Stichopodidae</taxon>
        <taxon>Apostichopus</taxon>
    </lineage>
</organism>
<reference evidence="8 9" key="1">
    <citation type="journal article" date="2017" name="PLoS Biol.">
        <title>The sea cucumber genome provides insights into morphological evolution and visceral regeneration.</title>
        <authorList>
            <person name="Zhang X."/>
            <person name="Sun L."/>
            <person name="Yuan J."/>
            <person name="Sun Y."/>
            <person name="Gao Y."/>
            <person name="Zhang L."/>
            <person name="Li S."/>
            <person name="Dai H."/>
            <person name="Hamel J.F."/>
            <person name="Liu C."/>
            <person name="Yu Y."/>
            <person name="Liu S."/>
            <person name="Lin W."/>
            <person name="Guo K."/>
            <person name="Jin S."/>
            <person name="Xu P."/>
            <person name="Storey K.B."/>
            <person name="Huan P."/>
            <person name="Zhang T."/>
            <person name="Zhou Y."/>
            <person name="Zhang J."/>
            <person name="Lin C."/>
            <person name="Li X."/>
            <person name="Xing L."/>
            <person name="Huo D."/>
            <person name="Sun M."/>
            <person name="Wang L."/>
            <person name="Mercier A."/>
            <person name="Li F."/>
            <person name="Yang H."/>
            <person name="Xiang J."/>
        </authorList>
    </citation>
    <scope>NUCLEOTIDE SEQUENCE [LARGE SCALE GENOMIC DNA]</scope>
    <source>
        <strain evidence="8">Shaxun</strain>
        <tissue evidence="8">Muscle</tissue>
    </source>
</reference>
<keyword evidence="3 6" id="KW-1133">Transmembrane helix</keyword>
<comment type="subcellular location">
    <subcellularLocation>
        <location evidence="1">Membrane</location>
        <topology evidence="1">Multi-pass membrane protein</topology>
    </subcellularLocation>
</comment>
<evidence type="ECO:0000256" key="6">
    <source>
        <dbReference type="SAM" id="Phobius"/>
    </source>
</evidence>
<dbReference type="InterPro" id="IPR001902">
    <property type="entry name" value="SLC26A/SulP_fam"/>
</dbReference>
<protein>
    <submittedName>
        <fullName evidence="8">Putative solute carrier family 26 member 10</fullName>
    </submittedName>
</protein>
<sequence>MATICIARPVYDDKGLKESFAKKDKKPTPSLSDRTKQKWEKFSMKEQLKTWFPISTWLVNYDIKGKLLGDVIAGLTIGVVNIPQGMAFAALTLLPPVFGLYVSFFPVIFYVLMGSCHHQSWGGFGVTAIMSGDAVSRILDAQQQSSVAPCVVDSNIGTTIPFETLSPNNSETTTLQPGTGDPDNLDTIVDVAITITMLAGIMQVIMGLLRLGFVSVYLSKSFIQALTTGAACHVITSQVPRALGITIDRFGGPFSIVWTWVEIFKNIPNINWATFIVSAVSLGMLIGLAYVNDKFKDKLPVPIPMDMIVVVIVTILSFAIKINEKFQVQIVDEIPLGFPTPKLPSPSLAGSLMIDAFAIALVTYAIDISLGKTIADKYDYKIDDNQEMLASGVANTISAPFLCYISGPSLARIWIVDRAGGTTQLTSAINCVLVLLMMLFLGQLLEPLPLAVLAILLIFSLKGMLWQVRFLPDVFKQSKWDFMVWLFTVLTVVFLGVAIGLFASLGFSLILVAIRLQLPSFREEGKIEGSELFLDSKGFEVKVNPKYTIFHMESSLCFVNAVQFRKKLMAVSGVEAIRGSAKKLMTNEEATQTPEKQAGESEDDTPDGIATVENGTNPPTKGDVDSNSNEMASSSKEEGNHLGEGRGKVIIINCSSFNFVDLDGSRLLASIIKECKTKGVRVMLAACTGSVHNTLMNSGQFDDVTGVFYPTLLDAYTSPQDEEGEEEE</sequence>
<evidence type="ECO:0000313" key="8">
    <source>
        <dbReference type="EMBL" id="PIK45193.1"/>
    </source>
</evidence>
<evidence type="ECO:0000259" key="7">
    <source>
        <dbReference type="PROSITE" id="PS50801"/>
    </source>
</evidence>
<dbReference type="InterPro" id="IPR011547">
    <property type="entry name" value="SLC26A/SulP_dom"/>
</dbReference>
<keyword evidence="2 6" id="KW-0812">Transmembrane</keyword>
<accession>A0A2G8KB47</accession>
<dbReference type="Gene3D" id="3.30.750.24">
    <property type="entry name" value="STAS domain"/>
    <property type="match status" value="1"/>
</dbReference>
<dbReference type="PROSITE" id="PS50801">
    <property type="entry name" value="STAS"/>
    <property type="match status" value="1"/>
</dbReference>
<feature type="transmembrane region" description="Helical" evidence="6">
    <location>
        <begin position="388"/>
        <end position="407"/>
    </location>
</feature>
<dbReference type="GO" id="GO:0016020">
    <property type="term" value="C:membrane"/>
    <property type="evidence" value="ECO:0007669"/>
    <property type="project" value="UniProtKB-SubCell"/>
</dbReference>
<feature type="transmembrane region" description="Helical" evidence="6">
    <location>
        <begin position="191"/>
        <end position="213"/>
    </location>
</feature>
<feature type="transmembrane region" description="Helical" evidence="6">
    <location>
        <begin position="93"/>
        <end position="112"/>
    </location>
</feature>
<dbReference type="NCBIfam" id="TIGR00815">
    <property type="entry name" value="sulP"/>
    <property type="match status" value="1"/>
</dbReference>
<name>A0A2G8KB47_STIJA</name>
<dbReference type="AlphaFoldDB" id="A0A2G8KB47"/>
<dbReference type="Pfam" id="PF01740">
    <property type="entry name" value="STAS"/>
    <property type="match status" value="1"/>
</dbReference>
<feature type="transmembrane region" description="Helical" evidence="6">
    <location>
        <begin position="348"/>
        <end position="367"/>
    </location>
</feature>
<feature type="transmembrane region" description="Helical" evidence="6">
    <location>
        <begin position="448"/>
        <end position="465"/>
    </location>
</feature>
<dbReference type="Pfam" id="PF00916">
    <property type="entry name" value="Sulfate_transp"/>
    <property type="match status" value="1"/>
</dbReference>
<feature type="transmembrane region" description="Helical" evidence="6">
    <location>
        <begin position="303"/>
        <end position="322"/>
    </location>
</feature>
<gene>
    <name evidence="8" type="ORF">BSL78_17952</name>
</gene>
<feature type="compositionally biased region" description="Polar residues" evidence="5">
    <location>
        <begin position="613"/>
        <end position="634"/>
    </location>
</feature>
<dbReference type="CDD" id="cd07042">
    <property type="entry name" value="STAS_SulP_like_sulfate_transporter"/>
    <property type="match status" value="1"/>
</dbReference>
<dbReference type="Proteomes" id="UP000230750">
    <property type="component" value="Unassembled WGS sequence"/>
</dbReference>
<evidence type="ECO:0000256" key="2">
    <source>
        <dbReference type="ARBA" id="ARBA00022692"/>
    </source>
</evidence>
<feature type="region of interest" description="Disordered" evidence="5">
    <location>
        <begin position="585"/>
        <end position="642"/>
    </location>
</feature>
<dbReference type="InterPro" id="IPR036513">
    <property type="entry name" value="STAS_dom_sf"/>
</dbReference>
<evidence type="ECO:0000256" key="3">
    <source>
        <dbReference type="ARBA" id="ARBA00022989"/>
    </source>
</evidence>
<evidence type="ECO:0000313" key="9">
    <source>
        <dbReference type="Proteomes" id="UP000230750"/>
    </source>
</evidence>